<feature type="compositionally biased region" description="Basic and acidic residues" evidence="16">
    <location>
        <begin position="553"/>
        <end position="566"/>
    </location>
</feature>
<feature type="domain" description="Protein kinase" evidence="17">
    <location>
        <begin position="721"/>
        <end position="976"/>
    </location>
</feature>
<evidence type="ECO:0000313" key="20">
    <source>
        <dbReference type="Proteomes" id="UP000186817"/>
    </source>
</evidence>
<dbReference type="EC" id="2.7.11.1" evidence="3"/>
<dbReference type="PROSITE" id="PS50222">
    <property type="entry name" value="EF_HAND_2"/>
    <property type="match status" value="2"/>
</dbReference>
<dbReference type="InterPro" id="IPR011009">
    <property type="entry name" value="Kinase-like_dom_sf"/>
</dbReference>
<dbReference type="Gene3D" id="3.30.200.20">
    <property type="entry name" value="Phosphorylase Kinase, domain 1"/>
    <property type="match status" value="1"/>
</dbReference>
<dbReference type="GO" id="GO:0004674">
    <property type="term" value="F:protein serine/threonine kinase activity"/>
    <property type="evidence" value="ECO:0007669"/>
    <property type="project" value="UniProtKB-KW"/>
</dbReference>
<dbReference type="SMART" id="SM00220">
    <property type="entry name" value="S_TKc"/>
    <property type="match status" value="1"/>
</dbReference>
<keyword evidence="9 19" id="KW-0418">Kinase</keyword>
<keyword evidence="4" id="KW-0723">Serine/threonine-protein kinase</keyword>
<dbReference type="SUPFAM" id="SSF56112">
    <property type="entry name" value="Protein kinase-like (PK-like)"/>
    <property type="match status" value="1"/>
</dbReference>
<feature type="compositionally biased region" description="Basic residues" evidence="16">
    <location>
        <begin position="638"/>
        <end position="652"/>
    </location>
</feature>
<dbReference type="Proteomes" id="UP000186817">
    <property type="component" value="Unassembled WGS sequence"/>
</dbReference>
<dbReference type="Pfam" id="PF13202">
    <property type="entry name" value="EF-hand_5"/>
    <property type="match status" value="1"/>
</dbReference>
<dbReference type="FunFam" id="1.10.510.10:FF:000571">
    <property type="entry name" value="Maternal embryonic leucine zipper kinase"/>
    <property type="match status" value="1"/>
</dbReference>
<evidence type="ECO:0000256" key="14">
    <source>
        <dbReference type="ARBA" id="ARBA00048679"/>
    </source>
</evidence>
<evidence type="ECO:0000256" key="12">
    <source>
        <dbReference type="ARBA" id="ARBA00024334"/>
    </source>
</evidence>
<evidence type="ECO:0000256" key="16">
    <source>
        <dbReference type="SAM" id="MobiDB-lite"/>
    </source>
</evidence>
<comment type="catalytic activity">
    <reaction evidence="13">
        <text>L-threonyl-[protein] + ATP = O-phospho-L-threonyl-[protein] + ADP + H(+)</text>
        <dbReference type="Rhea" id="RHEA:46608"/>
        <dbReference type="Rhea" id="RHEA-COMP:11060"/>
        <dbReference type="Rhea" id="RHEA-COMP:11605"/>
        <dbReference type="ChEBI" id="CHEBI:15378"/>
        <dbReference type="ChEBI" id="CHEBI:30013"/>
        <dbReference type="ChEBI" id="CHEBI:30616"/>
        <dbReference type="ChEBI" id="CHEBI:61977"/>
        <dbReference type="ChEBI" id="CHEBI:456216"/>
        <dbReference type="EC" id="2.7.11.1"/>
    </reaction>
</comment>
<dbReference type="InterPro" id="IPR017441">
    <property type="entry name" value="Protein_kinase_ATP_BS"/>
</dbReference>
<feature type="domain" description="EF-hand" evidence="18">
    <location>
        <begin position="1020"/>
        <end position="1055"/>
    </location>
</feature>
<dbReference type="InterPro" id="IPR011992">
    <property type="entry name" value="EF-hand-dom_pair"/>
</dbReference>
<dbReference type="PROSITE" id="PS00107">
    <property type="entry name" value="PROTEIN_KINASE_ATP"/>
    <property type="match status" value="1"/>
</dbReference>
<dbReference type="AlphaFoldDB" id="A0A1Q9EGX0"/>
<evidence type="ECO:0000256" key="6">
    <source>
        <dbReference type="ARBA" id="ARBA00022723"/>
    </source>
</evidence>
<evidence type="ECO:0000313" key="19">
    <source>
        <dbReference type="EMBL" id="OLQ06686.1"/>
    </source>
</evidence>
<keyword evidence="10" id="KW-0106">Calcium</keyword>
<dbReference type="Pfam" id="PF00069">
    <property type="entry name" value="Pkinase"/>
    <property type="match status" value="1"/>
</dbReference>
<dbReference type="InterPro" id="IPR050205">
    <property type="entry name" value="CDPK_Ser/Thr_kinases"/>
</dbReference>
<dbReference type="GO" id="GO:0005509">
    <property type="term" value="F:calcium ion binding"/>
    <property type="evidence" value="ECO:0007669"/>
    <property type="project" value="InterPro"/>
</dbReference>
<dbReference type="PANTHER" id="PTHR24349">
    <property type="entry name" value="SERINE/THREONINE-PROTEIN KINASE"/>
    <property type="match status" value="1"/>
</dbReference>
<dbReference type="InterPro" id="IPR000719">
    <property type="entry name" value="Prot_kinase_dom"/>
</dbReference>
<protein>
    <recommendedName>
        <fullName evidence="3">non-specific serine/threonine protein kinase</fullName>
        <ecNumber evidence="3">2.7.11.1</ecNumber>
    </recommendedName>
</protein>
<accession>A0A1Q9EGX0</accession>
<keyword evidence="7" id="KW-0677">Repeat</keyword>
<comment type="subunit">
    <text evidence="2">Monomer.</text>
</comment>
<reference evidence="19 20" key="1">
    <citation type="submission" date="2016-02" db="EMBL/GenBank/DDBJ databases">
        <title>Genome analysis of coral dinoflagellate symbionts highlights evolutionary adaptations to a symbiotic lifestyle.</title>
        <authorList>
            <person name="Aranda M."/>
            <person name="Li Y."/>
            <person name="Liew Y.J."/>
            <person name="Baumgarten S."/>
            <person name="Simakov O."/>
            <person name="Wilson M."/>
            <person name="Piel J."/>
            <person name="Ashoor H."/>
            <person name="Bougouffa S."/>
            <person name="Bajic V.B."/>
            <person name="Ryu T."/>
            <person name="Ravasi T."/>
            <person name="Bayer T."/>
            <person name="Micklem G."/>
            <person name="Kim H."/>
            <person name="Bhak J."/>
            <person name="Lajeunesse T.C."/>
            <person name="Voolstra C.R."/>
        </authorList>
    </citation>
    <scope>NUCLEOTIDE SEQUENCE [LARGE SCALE GENOMIC DNA]</scope>
    <source>
        <strain evidence="19 20">CCMP2467</strain>
    </source>
</reference>
<evidence type="ECO:0000256" key="8">
    <source>
        <dbReference type="ARBA" id="ARBA00022741"/>
    </source>
</evidence>
<proteinExistence type="inferred from homology"/>
<organism evidence="19 20">
    <name type="scientific">Symbiodinium microadriaticum</name>
    <name type="common">Dinoflagellate</name>
    <name type="synonym">Zooxanthella microadriatica</name>
    <dbReference type="NCBI Taxonomy" id="2951"/>
    <lineage>
        <taxon>Eukaryota</taxon>
        <taxon>Sar</taxon>
        <taxon>Alveolata</taxon>
        <taxon>Dinophyceae</taxon>
        <taxon>Suessiales</taxon>
        <taxon>Symbiodiniaceae</taxon>
        <taxon>Symbiodinium</taxon>
    </lineage>
</organism>
<dbReference type="GO" id="GO:0005524">
    <property type="term" value="F:ATP binding"/>
    <property type="evidence" value="ECO:0007669"/>
    <property type="project" value="UniProtKB-UniRule"/>
</dbReference>
<dbReference type="EMBL" id="LSRX01000155">
    <property type="protein sequence ID" value="OLQ06686.1"/>
    <property type="molecule type" value="Genomic_DNA"/>
</dbReference>
<dbReference type="InterPro" id="IPR002048">
    <property type="entry name" value="EF_hand_dom"/>
</dbReference>
<dbReference type="OrthoDB" id="417289at2759"/>
<feature type="region of interest" description="Disordered" evidence="16">
    <location>
        <begin position="629"/>
        <end position="675"/>
    </location>
</feature>
<evidence type="ECO:0000256" key="13">
    <source>
        <dbReference type="ARBA" id="ARBA00047899"/>
    </source>
</evidence>
<comment type="similarity">
    <text evidence="12">Belongs to the protein kinase superfamily. Ser/Thr protein kinase family. CDPK subfamily.</text>
</comment>
<feature type="binding site" evidence="15">
    <location>
        <position position="751"/>
    </location>
    <ligand>
        <name>ATP</name>
        <dbReference type="ChEBI" id="CHEBI:30616"/>
    </ligand>
</feature>
<dbReference type="InterPro" id="IPR008271">
    <property type="entry name" value="Ser/Thr_kinase_AS"/>
</dbReference>
<evidence type="ECO:0000256" key="2">
    <source>
        <dbReference type="ARBA" id="ARBA00011245"/>
    </source>
</evidence>
<feature type="region of interest" description="Disordered" evidence="16">
    <location>
        <begin position="549"/>
        <end position="580"/>
    </location>
</feature>
<keyword evidence="6" id="KW-0479">Metal-binding</keyword>
<gene>
    <name evidence="19" type="primary">CPK2</name>
    <name evidence="19" type="ORF">AK812_SmicGene10014</name>
</gene>
<evidence type="ECO:0000259" key="18">
    <source>
        <dbReference type="PROSITE" id="PS50222"/>
    </source>
</evidence>
<dbReference type="Gene3D" id="1.10.510.10">
    <property type="entry name" value="Transferase(Phosphotransferase) domain 1"/>
    <property type="match status" value="1"/>
</dbReference>
<feature type="domain" description="EF-hand" evidence="18">
    <location>
        <begin position="1121"/>
        <end position="1156"/>
    </location>
</feature>
<evidence type="ECO:0000256" key="10">
    <source>
        <dbReference type="ARBA" id="ARBA00022837"/>
    </source>
</evidence>
<evidence type="ECO:0000256" key="5">
    <source>
        <dbReference type="ARBA" id="ARBA00022679"/>
    </source>
</evidence>
<dbReference type="Gene3D" id="1.10.238.10">
    <property type="entry name" value="EF-hand"/>
    <property type="match status" value="2"/>
</dbReference>
<sequence length="1157" mass="128670">MGRLLEYKRQHAAGNAPVGICNRLHDAWPAEILVSHDLDEVETRLQAIINTERQKRRQSALSACRQRMRQCGKAATRWLHDRSQVLPPSVSRVNAQGVKHVSSSVSESLEMIRAYWERIWHRSGTPRTCGSAEHGGTCSGRGTKHRFRPKSCLNRPSAIPKARQGLTSALRRRCRISRLAFGKTVLGVFGNGSMPSVVMPELALRNLDSLGCPRAFSAVLWWVWPHQLRWLQPGQVILPQPSLVTASVSQGPQGCPAAPLALCVLLATSAATAHENSCQMHQTIFVDDRAAVVYAVCDAVAYSRAWADESARLGLEENWDKFHVVSRSMSHLLAGAGLETADEAEVLGTVFSSNPQKDTVGVEALSEDHGLVDRLARLPLSPTLRESLYRSRVASRLTWGLWFRTWMIARERSLTRAPEGLKGNWHGTDGRQTCVANARRSYTLRERAMTKLRPWTKVTQRGHMGNAANGPLAVASDYWSCRCTQKKDPQSNSQSGITGEADAADLDLEDHDKIAIADPSRFAKYSAVENVDEPSPRLHANTLKAVYVTKEPVLPDDKERFPERPPDTTPSARTKHSSWARSTMRYSVGSEFTASSLSGGTLGSEKHLNSAMASPRHAQPAVDLAVCSTDTDVGNSRGHAKRRPHKALSQHGRHTESHDGTEVSPCSRHHDGAESSPYVYHRKASRHLHQFVRLTDTMGIVPSAALGIVINNHGNVSDFYKLDAKPLGEGSFGAVFYATLRVTKASRAIKKIPKEKMREKLVTLKTEVQLLKLVDHPHIVMLHEIFEDNDDVHLVMSLCRGGHLQAYVMRYGRLKEQPAVAAMRQLFRAVSYLHRRFICHRDLKSENLMLLHDEPFTGSSRNTLKVTDFGLATLFQPGVPLTSTAGTPSHMAPEVYAKKYNLACDLWSCGVILFFVVSRLMPFDANEKGSKRFKFNLNVHPWDLIHQDCINLVTVLLDKSVHKRATAAAALQHPWIVNNTPRVEDVVIQPNVLARLKRYRKHNRFKRACFNVAASFLKESERATSDCLFQFLDSSGDGRISYEEMAKLVGEKDAREIFGAPDPADNTYKPFAYTEFLAATFDRKQSLTTAVCKTAFAAFDRNSDGTISMAELTSGRLLGALTVEEISETLKQLDKNGDQAIDFQEFMAVMKDDEEGG</sequence>
<keyword evidence="20" id="KW-1185">Reference proteome</keyword>
<dbReference type="PROSITE" id="PS50011">
    <property type="entry name" value="PROTEIN_KINASE_DOM"/>
    <property type="match status" value="1"/>
</dbReference>
<dbReference type="PROSITE" id="PS00018">
    <property type="entry name" value="EF_HAND_1"/>
    <property type="match status" value="2"/>
</dbReference>
<comment type="caution">
    <text evidence="19">The sequence shown here is derived from an EMBL/GenBank/DDBJ whole genome shotgun (WGS) entry which is preliminary data.</text>
</comment>
<dbReference type="SMART" id="SM00054">
    <property type="entry name" value="EFh"/>
    <property type="match status" value="3"/>
</dbReference>
<evidence type="ECO:0000256" key="7">
    <source>
        <dbReference type="ARBA" id="ARBA00022737"/>
    </source>
</evidence>
<evidence type="ECO:0000256" key="3">
    <source>
        <dbReference type="ARBA" id="ARBA00012513"/>
    </source>
</evidence>
<dbReference type="SUPFAM" id="SSF47473">
    <property type="entry name" value="EF-hand"/>
    <property type="match status" value="1"/>
</dbReference>
<evidence type="ECO:0000256" key="9">
    <source>
        <dbReference type="ARBA" id="ARBA00022777"/>
    </source>
</evidence>
<dbReference type="PROSITE" id="PS00108">
    <property type="entry name" value="PROTEIN_KINASE_ST"/>
    <property type="match status" value="1"/>
</dbReference>
<dbReference type="CDD" id="cd00051">
    <property type="entry name" value="EFh"/>
    <property type="match status" value="1"/>
</dbReference>
<dbReference type="InterPro" id="IPR018247">
    <property type="entry name" value="EF_Hand_1_Ca_BS"/>
</dbReference>
<evidence type="ECO:0000256" key="11">
    <source>
        <dbReference type="ARBA" id="ARBA00022840"/>
    </source>
</evidence>
<name>A0A1Q9EGX0_SYMMI</name>
<comment type="cofactor">
    <cofactor evidence="1">
        <name>Mg(2+)</name>
        <dbReference type="ChEBI" id="CHEBI:18420"/>
    </cofactor>
</comment>
<comment type="catalytic activity">
    <reaction evidence="14">
        <text>L-seryl-[protein] + ATP = O-phospho-L-seryl-[protein] + ADP + H(+)</text>
        <dbReference type="Rhea" id="RHEA:17989"/>
        <dbReference type="Rhea" id="RHEA-COMP:9863"/>
        <dbReference type="Rhea" id="RHEA-COMP:11604"/>
        <dbReference type="ChEBI" id="CHEBI:15378"/>
        <dbReference type="ChEBI" id="CHEBI:29999"/>
        <dbReference type="ChEBI" id="CHEBI:30616"/>
        <dbReference type="ChEBI" id="CHEBI:83421"/>
        <dbReference type="ChEBI" id="CHEBI:456216"/>
        <dbReference type="EC" id="2.7.11.1"/>
    </reaction>
</comment>
<evidence type="ECO:0000256" key="15">
    <source>
        <dbReference type="PROSITE-ProRule" id="PRU10141"/>
    </source>
</evidence>
<dbReference type="Pfam" id="PF13499">
    <property type="entry name" value="EF-hand_7"/>
    <property type="match status" value="1"/>
</dbReference>
<keyword evidence="11 15" id="KW-0067">ATP-binding</keyword>
<evidence type="ECO:0000256" key="4">
    <source>
        <dbReference type="ARBA" id="ARBA00022527"/>
    </source>
</evidence>
<dbReference type="FunFam" id="3.30.200.20:FF:000315">
    <property type="entry name" value="Calcium-dependent protein kinase 3"/>
    <property type="match status" value="1"/>
</dbReference>
<evidence type="ECO:0000259" key="17">
    <source>
        <dbReference type="PROSITE" id="PS50011"/>
    </source>
</evidence>
<keyword evidence="5" id="KW-0808">Transferase</keyword>
<keyword evidence="8 15" id="KW-0547">Nucleotide-binding</keyword>
<evidence type="ECO:0000256" key="1">
    <source>
        <dbReference type="ARBA" id="ARBA00001946"/>
    </source>
</evidence>